<proteinExistence type="predicted"/>
<dbReference type="AlphaFoldDB" id="A0A2T0WLB8"/>
<reference evidence="1 2" key="1">
    <citation type="submission" date="2018-03" db="EMBL/GenBank/DDBJ databases">
        <title>Genomic Encyclopedia of Archaeal and Bacterial Type Strains, Phase II (KMG-II): from individual species to whole genera.</title>
        <authorList>
            <person name="Goeker M."/>
        </authorList>
    </citation>
    <scope>NUCLEOTIDE SEQUENCE [LARGE SCALE GENOMIC DNA]</scope>
    <source>
        <strain evidence="1 2">DSM 27929</strain>
    </source>
</reference>
<dbReference type="Proteomes" id="UP000238157">
    <property type="component" value="Unassembled WGS sequence"/>
</dbReference>
<organism evidence="1 2">
    <name type="scientific">Mongoliibacter ruber</name>
    <dbReference type="NCBI Taxonomy" id="1750599"/>
    <lineage>
        <taxon>Bacteria</taxon>
        <taxon>Pseudomonadati</taxon>
        <taxon>Bacteroidota</taxon>
        <taxon>Cytophagia</taxon>
        <taxon>Cytophagales</taxon>
        <taxon>Cyclobacteriaceae</taxon>
        <taxon>Mongoliibacter</taxon>
    </lineage>
</organism>
<name>A0A2T0WLB8_9BACT</name>
<accession>A0A2T0WLB8</accession>
<protein>
    <submittedName>
        <fullName evidence="1">Uncharacterized protein</fullName>
    </submittedName>
</protein>
<dbReference type="OrthoDB" id="1098088at2"/>
<gene>
    <name evidence="1" type="ORF">CLW00_106124</name>
</gene>
<comment type="caution">
    <text evidence="1">The sequence shown here is derived from an EMBL/GenBank/DDBJ whole genome shotgun (WGS) entry which is preliminary data.</text>
</comment>
<evidence type="ECO:0000313" key="2">
    <source>
        <dbReference type="Proteomes" id="UP000238157"/>
    </source>
</evidence>
<dbReference type="EMBL" id="PVTR01000006">
    <property type="protein sequence ID" value="PRY87500.1"/>
    <property type="molecule type" value="Genomic_DNA"/>
</dbReference>
<sequence length="226" mass="26206">MKYLVSLLFLFGSFYMFISPLTSFSQTDDSNVDDEFIEYQNKSIPVEIAEATIEALSYFPELEDVSIDFVYREKIKGAVMQAQPYLFSLFVNGKNSRRYKIKVTRQLEFAEGYYPIEQVPYDALVGWIGHELGHVMDYLNRSSANMMHFGARYFLSNKRVIEAELTADGYAIGCGMGHHILANKNYILNNENFEDDYKDKIKNLYMSPDQILTLQKVLDDKVERQN</sequence>
<evidence type="ECO:0000313" key="1">
    <source>
        <dbReference type="EMBL" id="PRY87500.1"/>
    </source>
</evidence>
<keyword evidence="2" id="KW-1185">Reference proteome</keyword>
<dbReference type="RefSeq" id="WP_106133790.1">
    <property type="nucleotide sequence ID" value="NZ_PVTR01000006.1"/>
</dbReference>